<dbReference type="AlphaFoldDB" id="A0A8T8WH56"/>
<reference evidence="8 9" key="1">
    <citation type="journal article" date="2021" name="Int. J. Syst. Evol. Microbiol.">
        <title>Halobaculum halophilum sp. nov. and Halobaculum salinum sp. nov., isolated from salt lake and saline soil.</title>
        <authorList>
            <person name="Cui H.L."/>
            <person name="Shi X.W."/>
            <person name="Yin X.M."/>
            <person name="Yang X.Y."/>
            <person name="Hou J."/>
            <person name="Zhu L."/>
        </authorList>
    </citation>
    <scope>NUCLEOTIDE SEQUENCE [LARGE SCALE GENOMIC DNA]</scope>
    <source>
        <strain evidence="8 9">NBRC 109044</strain>
    </source>
</reference>
<dbReference type="FunFam" id="1.10.8.60:FF:000073">
    <property type="entry name" value="ORC1-type DNA replication protein"/>
    <property type="match status" value="1"/>
</dbReference>
<comment type="similarity">
    <text evidence="1 5">Belongs to the CDC6/cdc18 family.</text>
</comment>
<feature type="binding site" evidence="5">
    <location>
        <begin position="96"/>
        <end position="100"/>
    </location>
    <ligand>
        <name>ATP</name>
        <dbReference type="ChEBI" id="CHEBI:30616"/>
    </ligand>
</feature>
<proteinExistence type="inferred from homology"/>
<dbReference type="InterPro" id="IPR036388">
    <property type="entry name" value="WH-like_DNA-bd_sf"/>
</dbReference>
<dbReference type="InterPro" id="IPR055237">
    <property type="entry name" value="Cdc6_lid"/>
</dbReference>
<dbReference type="InterPro" id="IPR015163">
    <property type="entry name" value="Cdc6_C"/>
</dbReference>
<dbReference type="InterPro" id="IPR003593">
    <property type="entry name" value="AAA+_ATPase"/>
</dbReference>
<organism evidence="8 9">
    <name type="scientific">Halobaculum magnesiiphilum</name>
    <dbReference type="NCBI Taxonomy" id="1017351"/>
    <lineage>
        <taxon>Archaea</taxon>
        <taxon>Methanobacteriati</taxon>
        <taxon>Methanobacteriota</taxon>
        <taxon>Stenosarchaea group</taxon>
        <taxon>Halobacteria</taxon>
        <taxon>Halobacteriales</taxon>
        <taxon>Haloferacaceae</taxon>
        <taxon>Halobaculum</taxon>
    </lineage>
</organism>
<dbReference type="SMART" id="SM00382">
    <property type="entry name" value="AAA"/>
    <property type="match status" value="1"/>
</dbReference>
<dbReference type="Pfam" id="PF09079">
    <property type="entry name" value="WHD_Cdc6"/>
    <property type="match status" value="1"/>
</dbReference>
<keyword evidence="2 5" id="KW-0235">DNA replication</keyword>
<dbReference type="GeneID" id="67212496"/>
<evidence type="ECO:0000256" key="4">
    <source>
        <dbReference type="ARBA" id="ARBA00022840"/>
    </source>
</evidence>
<keyword evidence="8" id="KW-0614">Plasmid</keyword>
<evidence type="ECO:0000256" key="2">
    <source>
        <dbReference type="ARBA" id="ARBA00022705"/>
    </source>
</evidence>
<dbReference type="InterPro" id="IPR041664">
    <property type="entry name" value="AAA_16"/>
</dbReference>
<geneLocation type="plasmid" evidence="8 9">
    <name>unnamed1</name>
</geneLocation>
<feature type="region of interest" description="Disordered" evidence="6">
    <location>
        <begin position="1"/>
        <end position="37"/>
    </location>
</feature>
<dbReference type="EMBL" id="CP081959">
    <property type="protein sequence ID" value="QZP39178.1"/>
    <property type="molecule type" value="Genomic_DNA"/>
</dbReference>
<dbReference type="Proteomes" id="UP000826254">
    <property type="component" value="Plasmid unnamed1"/>
</dbReference>
<feature type="binding site" evidence="5">
    <location>
        <position position="271"/>
    </location>
    <ligand>
        <name>ATP</name>
        <dbReference type="ChEBI" id="CHEBI:30616"/>
    </ligand>
</feature>
<dbReference type="SUPFAM" id="SSF52540">
    <property type="entry name" value="P-loop containing nucleoside triphosphate hydrolases"/>
    <property type="match status" value="1"/>
</dbReference>
<dbReference type="HAMAP" id="MF_01407">
    <property type="entry name" value="ORC1_type_DNA_replic_protein"/>
    <property type="match status" value="1"/>
</dbReference>
<dbReference type="KEGG" id="hmp:K6T50_16060"/>
<dbReference type="InterPro" id="IPR036390">
    <property type="entry name" value="WH_DNA-bd_sf"/>
</dbReference>
<protein>
    <recommendedName>
        <fullName evidence="5">ORC1-type DNA replication protein</fullName>
    </recommendedName>
</protein>
<evidence type="ECO:0000256" key="1">
    <source>
        <dbReference type="ARBA" id="ARBA00006184"/>
    </source>
</evidence>
<keyword evidence="3 5" id="KW-0547">Nucleotide-binding</keyword>
<dbReference type="PANTHER" id="PTHR10763:SF22">
    <property type="entry name" value="ORC1-TYPE DNA REPLICATION PROTEIN"/>
    <property type="match status" value="1"/>
</dbReference>
<dbReference type="NCBIfam" id="TIGR02928">
    <property type="entry name" value="orc1/cdc6 family replication initiation protein"/>
    <property type="match status" value="1"/>
</dbReference>
<dbReference type="Gene3D" id="3.40.50.300">
    <property type="entry name" value="P-loop containing nucleotide triphosphate hydrolases"/>
    <property type="match status" value="1"/>
</dbReference>
<dbReference type="GO" id="GO:0006260">
    <property type="term" value="P:DNA replication"/>
    <property type="evidence" value="ECO:0007669"/>
    <property type="project" value="UniProtKB-UniRule"/>
</dbReference>
<evidence type="ECO:0000313" key="8">
    <source>
        <dbReference type="EMBL" id="QZP39178.1"/>
    </source>
</evidence>
<feature type="domain" description="AAA+ ATPase" evidence="7">
    <location>
        <begin position="84"/>
        <end position="260"/>
    </location>
</feature>
<dbReference type="PANTHER" id="PTHR10763">
    <property type="entry name" value="CELL DIVISION CONTROL PROTEIN 6-RELATED"/>
    <property type="match status" value="1"/>
</dbReference>
<dbReference type="GO" id="GO:0005524">
    <property type="term" value="F:ATP binding"/>
    <property type="evidence" value="ECO:0007669"/>
    <property type="project" value="UniProtKB-UniRule"/>
</dbReference>
<dbReference type="Gene3D" id="1.10.10.10">
    <property type="entry name" value="Winged helix-like DNA-binding domain superfamily/Winged helix DNA-binding domain"/>
    <property type="match status" value="1"/>
</dbReference>
<dbReference type="SUPFAM" id="SSF46785">
    <property type="entry name" value="Winged helix' DNA-binding domain"/>
    <property type="match status" value="1"/>
</dbReference>
<dbReference type="Pfam" id="PF22703">
    <property type="entry name" value="Cdc6_lid"/>
    <property type="match status" value="1"/>
</dbReference>
<evidence type="ECO:0000256" key="5">
    <source>
        <dbReference type="HAMAP-Rule" id="MF_01407"/>
    </source>
</evidence>
<evidence type="ECO:0000313" key="9">
    <source>
        <dbReference type="Proteomes" id="UP000826254"/>
    </source>
</evidence>
<dbReference type="InterPro" id="IPR050311">
    <property type="entry name" value="ORC1/CDC6"/>
</dbReference>
<evidence type="ECO:0000256" key="3">
    <source>
        <dbReference type="ARBA" id="ARBA00022741"/>
    </source>
</evidence>
<keyword evidence="9" id="KW-1185">Reference proteome</keyword>
<evidence type="ECO:0000256" key="6">
    <source>
        <dbReference type="SAM" id="MobiDB-lite"/>
    </source>
</evidence>
<evidence type="ECO:0000259" key="7">
    <source>
        <dbReference type="SMART" id="SM00382"/>
    </source>
</evidence>
<dbReference type="Pfam" id="PF13191">
    <property type="entry name" value="AAA_16"/>
    <property type="match status" value="1"/>
</dbReference>
<accession>A0A8T8WH56</accession>
<dbReference type="InterPro" id="IPR027417">
    <property type="entry name" value="P-loop_NTPase"/>
</dbReference>
<name>A0A8T8WH56_9EURY</name>
<sequence>MTDSVSEGEFNTLGDYADEHGVATPQQRPERDDPLSVLDEEDPIFRDESILRIEHIPDAGKIVGRNRQIEAIAQRMKPAQQGNSGKGTIVLGKSGSGKTLVTRYVSREVQGRAADNDVRVGRAVVDCRQRRSETQAVIDIANQLNDPQATDISIPLKGIATGDYYDRLWRIVDELYDAIIIILDELDRLSPQEEMGSATRHQDADDSQLLYELSRAGEMENIDAGLTIFGISNDLKYGDRLDTRVESSFAPEEEVFPSYDANQLRDILEKRRDAFHDDVLTDDVIPLASAFSAQDHGDARRAIDFLRLAGEIARDTGADQVTENHVRAANDDTDVSRIQDLIDGTPTQVQIALTALAALSEVTNDNVTEFKAGEVHSVYKLFANDIDAEAHTQRYVTDLLREYDTMKLLSMERTGDGYASGNALWLELLDDPSLILRSVGAESRLRELRFDAEMRQAVLQRLSR</sequence>
<keyword evidence="4 5" id="KW-0067">ATP-binding</keyword>
<gene>
    <name evidence="8" type="ORF">K6T50_16060</name>
</gene>
<feature type="binding site" evidence="5">
    <location>
        <position position="259"/>
    </location>
    <ligand>
        <name>ATP</name>
        <dbReference type="ChEBI" id="CHEBI:30616"/>
    </ligand>
</feature>
<dbReference type="InterPro" id="IPR014277">
    <property type="entry name" value="Orc1/Cdc6_arc"/>
</dbReference>
<dbReference type="RefSeq" id="WP_222608976.1">
    <property type="nucleotide sequence ID" value="NZ_CP081959.1"/>
</dbReference>
<comment type="function">
    <text evidence="5">Involved in regulation of DNA replication.</text>
</comment>
<dbReference type="Gene3D" id="1.10.8.60">
    <property type="match status" value="1"/>
</dbReference>